<feature type="transmembrane region" description="Helical" evidence="1">
    <location>
        <begin position="67"/>
        <end position="92"/>
    </location>
</feature>
<dbReference type="Proteomes" id="UP000464577">
    <property type="component" value="Chromosome"/>
</dbReference>
<keyword evidence="1" id="KW-0472">Membrane</keyword>
<evidence type="ECO:0000313" key="2">
    <source>
        <dbReference type="EMBL" id="QHV95292.1"/>
    </source>
</evidence>
<evidence type="ECO:0000313" key="3">
    <source>
        <dbReference type="Proteomes" id="UP000464577"/>
    </source>
</evidence>
<gene>
    <name evidence="2" type="ORF">GJR95_09820</name>
</gene>
<evidence type="ECO:0000256" key="1">
    <source>
        <dbReference type="SAM" id="Phobius"/>
    </source>
</evidence>
<keyword evidence="1" id="KW-1133">Transmembrane helix</keyword>
<dbReference type="KEGG" id="senf:GJR95_09820"/>
<reference evidence="2 3" key="1">
    <citation type="submission" date="2019-11" db="EMBL/GenBank/DDBJ databases">
        <title>Spirosoma endbachense sp. nov., isolated from a natural salt meadow.</title>
        <authorList>
            <person name="Rojas J."/>
            <person name="Ambika Manirajan B."/>
            <person name="Ratering S."/>
            <person name="Suarez C."/>
            <person name="Geissler-Plaum R."/>
            <person name="Schnell S."/>
        </authorList>
    </citation>
    <scope>NUCLEOTIDE SEQUENCE [LARGE SCALE GENOMIC DNA]</scope>
    <source>
        <strain evidence="2 3">I-24</strain>
    </source>
</reference>
<keyword evidence="3" id="KW-1185">Reference proteome</keyword>
<dbReference type="AlphaFoldDB" id="A0A6P1VT72"/>
<dbReference type="EMBL" id="CP045997">
    <property type="protein sequence ID" value="QHV95292.1"/>
    <property type="molecule type" value="Genomic_DNA"/>
</dbReference>
<feature type="transmembrane region" description="Helical" evidence="1">
    <location>
        <begin position="24"/>
        <end position="47"/>
    </location>
</feature>
<proteinExistence type="predicted"/>
<protein>
    <submittedName>
        <fullName evidence="2">Uncharacterized protein</fullName>
    </submittedName>
</protein>
<keyword evidence="1" id="KW-0812">Transmembrane</keyword>
<feature type="transmembrane region" description="Helical" evidence="1">
    <location>
        <begin position="112"/>
        <end position="132"/>
    </location>
</feature>
<feature type="transmembrane region" description="Helical" evidence="1">
    <location>
        <begin position="171"/>
        <end position="201"/>
    </location>
</feature>
<accession>A0A6P1VT72</accession>
<dbReference type="RefSeq" id="WP_162385703.1">
    <property type="nucleotide sequence ID" value="NZ_CP045997.1"/>
</dbReference>
<sequence length="208" mass="22810">MKEDQDYIQDIAQIRSIMERSSRFLSLAGWAGIMAGVYALAGAYIAYTVFDFNPDKLVYSTIQTGDLVAGLPKVVFLAITVLILAIGTAILLSYKKATKRGEKLWNALVKRLLINMAVPLIAGGLLILILIANGLIGLMAPITLLFYGLALYSASQYTYEVLRSLGLIQIGLGLLSACFVEYGLVCWALGFGVAHIVYGIYLHYRYEK</sequence>
<feature type="transmembrane region" description="Helical" evidence="1">
    <location>
        <begin position="138"/>
        <end position="159"/>
    </location>
</feature>
<name>A0A6P1VT72_9BACT</name>
<organism evidence="2 3">
    <name type="scientific">Spirosoma endbachense</name>
    <dbReference type="NCBI Taxonomy" id="2666025"/>
    <lineage>
        <taxon>Bacteria</taxon>
        <taxon>Pseudomonadati</taxon>
        <taxon>Bacteroidota</taxon>
        <taxon>Cytophagia</taxon>
        <taxon>Cytophagales</taxon>
        <taxon>Cytophagaceae</taxon>
        <taxon>Spirosoma</taxon>
    </lineage>
</organism>